<sequence>MKSKIRKIIAVMMLIVFISPKASYGDTMKATVEKITNTQTAKLLFNLTKASFNNIGNEKNTVLDIANPAQEQLLLQAMSNVMQLSIGQSSPYGPKVEALKGKNDIVQNFEAIKRVRGTLTIIDIRETTSKEQLQKIYKDLEGYIAQFNIIKSNLERHKITYKNSLPDLFFAEQIMFIVDSYSICLRQQQNLIVALENDKIDAKKLFYSSYLIPVYYYINLADQMVAYVETYFVIA</sequence>
<dbReference type="Proteomes" id="UP000002730">
    <property type="component" value="Chromosome"/>
</dbReference>
<feature type="chain" id="PRO_5039733366" evidence="1">
    <location>
        <begin position="25"/>
        <end position="235"/>
    </location>
</feature>
<gene>
    <name evidence="2" type="ordered locus">Clocel_3232</name>
</gene>
<protein>
    <submittedName>
        <fullName evidence="2">Uncharacterized protein</fullName>
    </submittedName>
</protein>
<dbReference type="HOGENOM" id="CLU_1178581_0_0_9"/>
<dbReference type="AlphaFoldDB" id="D9SUG3"/>
<reference evidence="2 3" key="1">
    <citation type="submission" date="2010-08" db="EMBL/GenBank/DDBJ databases">
        <title>Complete sequence of Clostridium cellulovorans 743B.</title>
        <authorList>
            <consortium name="US DOE Joint Genome Institute"/>
            <person name="Lucas S."/>
            <person name="Copeland A."/>
            <person name="Lapidus A."/>
            <person name="Cheng J.-F."/>
            <person name="Bruce D."/>
            <person name="Goodwin L."/>
            <person name="Pitluck S."/>
            <person name="Chertkov O."/>
            <person name="Detter J.C."/>
            <person name="Han C."/>
            <person name="Tapia R."/>
            <person name="Land M."/>
            <person name="Hauser L."/>
            <person name="Chang Y.-J."/>
            <person name="Jeffries C."/>
            <person name="Kyrpides N."/>
            <person name="Ivanova N."/>
            <person name="Mikhailova N."/>
            <person name="Hemme C.L."/>
            <person name="Woyke T."/>
        </authorList>
    </citation>
    <scope>NUCLEOTIDE SEQUENCE [LARGE SCALE GENOMIC DNA]</scope>
    <source>
        <strain evidence="3">ATCC 35296 / DSM 3052 / OCM 3 / 743B</strain>
    </source>
</reference>
<dbReference type="eggNOG" id="ENOG50341VA">
    <property type="taxonomic scope" value="Bacteria"/>
</dbReference>
<evidence type="ECO:0000256" key="1">
    <source>
        <dbReference type="SAM" id="SignalP"/>
    </source>
</evidence>
<evidence type="ECO:0000313" key="2">
    <source>
        <dbReference type="EMBL" id="ADL52918.1"/>
    </source>
</evidence>
<accession>D9SUG3</accession>
<organism evidence="2 3">
    <name type="scientific">Clostridium cellulovorans (strain ATCC 35296 / DSM 3052 / OCM 3 / 743B)</name>
    <dbReference type="NCBI Taxonomy" id="573061"/>
    <lineage>
        <taxon>Bacteria</taxon>
        <taxon>Bacillati</taxon>
        <taxon>Bacillota</taxon>
        <taxon>Clostridia</taxon>
        <taxon>Eubacteriales</taxon>
        <taxon>Clostridiaceae</taxon>
        <taxon>Clostridium</taxon>
    </lineage>
</organism>
<dbReference type="OrthoDB" id="1904693at2"/>
<keyword evidence="1" id="KW-0732">Signal</keyword>
<proteinExistence type="predicted"/>
<dbReference type="EMBL" id="CP002160">
    <property type="protein sequence ID" value="ADL52918.1"/>
    <property type="molecule type" value="Genomic_DNA"/>
</dbReference>
<dbReference type="KEGG" id="ccb:Clocel_3232"/>
<name>D9SUG3_CLOC7</name>
<keyword evidence="3" id="KW-1185">Reference proteome</keyword>
<dbReference type="RefSeq" id="WP_010073303.1">
    <property type="nucleotide sequence ID" value="NC_014393.1"/>
</dbReference>
<evidence type="ECO:0000313" key="3">
    <source>
        <dbReference type="Proteomes" id="UP000002730"/>
    </source>
</evidence>
<feature type="signal peptide" evidence="1">
    <location>
        <begin position="1"/>
        <end position="24"/>
    </location>
</feature>
<dbReference type="STRING" id="573061.Clocel_3232"/>